<name>F9WEL0_TRYCI</name>
<dbReference type="VEuPathDB" id="TriTrypDB:TcIL3000_0_07330"/>
<gene>
    <name evidence="1" type="ORF">TCIL3000_0_07330</name>
</gene>
<evidence type="ECO:0000313" key="2">
    <source>
        <dbReference type="Proteomes" id="UP000000702"/>
    </source>
</evidence>
<protein>
    <submittedName>
        <fullName evidence="1">WGS project CAEQ00000000 data, annotated contig 284</fullName>
    </submittedName>
</protein>
<evidence type="ECO:0000313" key="1">
    <source>
        <dbReference type="EMBL" id="CCD15721.1"/>
    </source>
</evidence>
<reference evidence="1 2" key="2">
    <citation type="journal article" date="2012" name="Proc. Natl. Acad. Sci. U.S.A.">
        <title>Antigenic diversity is generated by distinct evolutionary mechanisms in African trypanosome species.</title>
        <authorList>
            <person name="Jackson A.P."/>
            <person name="Berry A."/>
            <person name="Aslett M."/>
            <person name="Allison H.C."/>
            <person name="Burton P."/>
            <person name="Vavrova-Anderson J."/>
            <person name="Brown R."/>
            <person name="Browne H."/>
            <person name="Corton N."/>
            <person name="Hauser H."/>
            <person name="Gamble J."/>
            <person name="Gilderthorp R."/>
            <person name="Marcello L."/>
            <person name="McQuillan J."/>
            <person name="Otto T.D."/>
            <person name="Quail M.A."/>
            <person name="Sanders M.J."/>
            <person name="van Tonder A."/>
            <person name="Ginger M.L."/>
            <person name="Field M.C."/>
            <person name="Barry J.D."/>
            <person name="Hertz-Fowler C."/>
            <person name="Berriman M."/>
        </authorList>
    </citation>
    <scope>NUCLEOTIDE SEQUENCE [LARGE SCALE GENOMIC DNA]</scope>
    <source>
        <strain evidence="1 2">IL3000</strain>
    </source>
</reference>
<dbReference type="EMBL" id="CAEQ01002031">
    <property type="protein sequence ID" value="CCD15721.1"/>
    <property type="molecule type" value="Genomic_DNA"/>
</dbReference>
<sequence>MSSGEERYLRLREAIAPKLKKDAAMEGAVDKLLRDAMGVLEGKVKGVSCSTLFDQEESALLEEINNDTRVVSSENVLQMPWEEESVSGVRYRCTVMSEDSCDSGWIRRDQPDNFNDILAKHLKKWKGQSVESEPKDFREGTRVVQGKRKRIDWVE</sequence>
<accession>F9WEL0</accession>
<comment type="caution">
    <text evidence="1">The sequence shown here is derived from an EMBL/GenBank/DDBJ whole genome shotgun (WGS) entry which is preliminary data.</text>
</comment>
<reference evidence="2" key="1">
    <citation type="submission" date="2011-07" db="EMBL/GenBank/DDBJ databases">
        <title>Divergent evolution of antigenic variation in African trypanosomes.</title>
        <authorList>
            <person name="Jackson A.P."/>
            <person name="Berry A."/>
            <person name="Allison H.C."/>
            <person name="Burton P."/>
            <person name="Anderson J."/>
            <person name="Aslett M."/>
            <person name="Brown R."/>
            <person name="Corton N."/>
            <person name="Harris D."/>
            <person name="Hauser H."/>
            <person name="Gamble J."/>
            <person name="Gilderthorp R."/>
            <person name="McQuillan J."/>
            <person name="Quail M.A."/>
            <person name="Sanders M."/>
            <person name="Van Tonder A."/>
            <person name="Ginger M.L."/>
            <person name="Donelson J.E."/>
            <person name="Field M.C."/>
            <person name="Barry J.D."/>
            <person name="Berriman M."/>
            <person name="Hertz-Fowler C."/>
        </authorList>
    </citation>
    <scope>NUCLEOTIDE SEQUENCE [LARGE SCALE GENOMIC DNA]</scope>
    <source>
        <strain evidence="2">IL3000</strain>
    </source>
</reference>
<organism evidence="1 2">
    <name type="scientific">Trypanosoma congolense (strain IL3000)</name>
    <dbReference type="NCBI Taxonomy" id="1068625"/>
    <lineage>
        <taxon>Eukaryota</taxon>
        <taxon>Discoba</taxon>
        <taxon>Euglenozoa</taxon>
        <taxon>Kinetoplastea</taxon>
        <taxon>Metakinetoplastina</taxon>
        <taxon>Trypanosomatida</taxon>
        <taxon>Trypanosomatidae</taxon>
        <taxon>Trypanosoma</taxon>
        <taxon>Nannomonas</taxon>
    </lineage>
</organism>
<keyword evidence="2" id="KW-1185">Reference proteome</keyword>
<dbReference type="AlphaFoldDB" id="F9WEL0"/>
<dbReference type="Proteomes" id="UP000000702">
    <property type="component" value="Unassembled WGS sequence"/>
</dbReference>
<proteinExistence type="predicted"/>